<sequence>MIAVHRELGGANGYTATGLALVSWSNTDPTVKVELDRVPKDVRPEQFMTRMIEQVLAATSVSQHVDVRSLIERRELAVTEEDEIAELTQ</sequence>
<name>A0A4Y3QJZ9_MICTE</name>
<proteinExistence type="predicted"/>
<dbReference type="AlphaFoldDB" id="A0A4Y3QJZ9"/>
<comment type="caution">
    <text evidence="1">The sequence shown here is derived from an EMBL/GenBank/DDBJ whole genome shotgun (WGS) entry which is preliminary data.</text>
</comment>
<evidence type="ECO:0000313" key="2">
    <source>
        <dbReference type="Proteomes" id="UP000319525"/>
    </source>
</evidence>
<accession>A0A4Y3QJZ9</accession>
<dbReference type="RefSeq" id="WP_141376806.1">
    <property type="nucleotide sequence ID" value="NZ_BJML01000004.1"/>
</dbReference>
<protein>
    <submittedName>
        <fullName evidence="1">Uncharacterized protein</fullName>
    </submittedName>
</protein>
<reference evidence="1 2" key="1">
    <citation type="submission" date="2019-06" db="EMBL/GenBank/DDBJ databases">
        <title>Whole genome shotgun sequence of Microbacterium testaceum NBRC 12675.</title>
        <authorList>
            <person name="Hosoyama A."/>
            <person name="Uohara A."/>
            <person name="Ohji S."/>
            <person name="Ichikawa N."/>
        </authorList>
    </citation>
    <scope>NUCLEOTIDE SEQUENCE [LARGE SCALE GENOMIC DNA]</scope>
    <source>
        <strain evidence="1 2">NBRC 12675</strain>
    </source>
</reference>
<evidence type="ECO:0000313" key="1">
    <source>
        <dbReference type="EMBL" id="GEB45736.1"/>
    </source>
</evidence>
<dbReference type="GeneID" id="57144369"/>
<gene>
    <name evidence="1" type="ORF">MTE01_16810</name>
</gene>
<dbReference type="OrthoDB" id="8858560at2"/>
<dbReference type="EMBL" id="BJML01000004">
    <property type="protein sequence ID" value="GEB45736.1"/>
    <property type="molecule type" value="Genomic_DNA"/>
</dbReference>
<dbReference type="Proteomes" id="UP000319525">
    <property type="component" value="Unassembled WGS sequence"/>
</dbReference>
<organism evidence="1 2">
    <name type="scientific">Microbacterium testaceum</name>
    <name type="common">Aureobacterium testaceum</name>
    <name type="synonym">Brevibacterium testaceum</name>
    <dbReference type="NCBI Taxonomy" id="2033"/>
    <lineage>
        <taxon>Bacteria</taxon>
        <taxon>Bacillati</taxon>
        <taxon>Actinomycetota</taxon>
        <taxon>Actinomycetes</taxon>
        <taxon>Micrococcales</taxon>
        <taxon>Microbacteriaceae</taxon>
        <taxon>Microbacterium</taxon>
    </lineage>
</organism>